<organism evidence="2 3">
    <name type="scientific">Edwardsiella tarda</name>
    <dbReference type="NCBI Taxonomy" id="636"/>
    <lineage>
        <taxon>Bacteria</taxon>
        <taxon>Pseudomonadati</taxon>
        <taxon>Pseudomonadota</taxon>
        <taxon>Gammaproteobacteria</taxon>
        <taxon>Enterobacterales</taxon>
        <taxon>Hafniaceae</taxon>
        <taxon>Edwardsiella</taxon>
    </lineage>
</organism>
<evidence type="ECO:0000313" key="2">
    <source>
        <dbReference type="EMBL" id="PEH74235.1"/>
    </source>
</evidence>
<reference evidence="3" key="1">
    <citation type="submission" date="2017-09" db="EMBL/GenBank/DDBJ databases">
        <title>FDA dAtabase for Regulatory Grade micrObial Sequences (FDA-ARGOS): Supporting development and validation of Infectious Disease Dx tests.</title>
        <authorList>
            <person name="Goldberg B."/>
            <person name="Campos J."/>
            <person name="Tallon L."/>
            <person name="Sadzewicz L."/>
            <person name="Ott S."/>
            <person name="Zhao X."/>
            <person name="Nagaraj S."/>
            <person name="Vavikolanu K."/>
            <person name="Aluvathingal J."/>
            <person name="Nadendla S."/>
            <person name="Geyer C."/>
            <person name="Sichtig H."/>
        </authorList>
    </citation>
    <scope>NUCLEOTIDE SEQUENCE [LARGE SCALE GENOMIC DNA]</scope>
    <source>
        <strain evidence="3">FDAARGOS_370</strain>
    </source>
</reference>
<evidence type="ECO:0000256" key="1">
    <source>
        <dbReference type="SAM" id="MobiDB-lite"/>
    </source>
</evidence>
<feature type="region of interest" description="Disordered" evidence="1">
    <location>
        <begin position="158"/>
        <end position="178"/>
    </location>
</feature>
<sequence>MDNELKNLKLNINQLAAISQTHRQTIVSRLHHVPLAPGSHAKNKLYYLTDVIAELIKTTPSVPAEQNPKLMTPRERKDWYDSEKSRVWLEKELRNLIPAHEVISVYAGMVKAVVQMLETLPDRLERDAALPALAVAQAQTIIDALRDELEQQTYQSCSALYEQGEEVDDGDDDDEEGN</sequence>
<dbReference type="GeneID" id="93124191"/>
<name>A0A2A7U795_EDWTA</name>
<comment type="caution">
    <text evidence="2">The sequence shown here is derived from an EMBL/GenBank/DDBJ whole genome shotgun (WGS) entry which is preliminary data.</text>
</comment>
<dbReference type="STRING" id="636.AAW15_07755"/>
<dbReference type="EMBL" id="PDDV01000007">
    <property type="protein sequence ID" value="PEH74235.1"/>
    <property type="molecule type" value="Genomic_DNA"/>
</dbReference>
<gene>
    <name evidence="2" type="ORF">CRM76_01370</name>
</gene>
<dbReference type="Proteomes" id="UP000219788">
    <property type="component" value="Unassembled WGS sequence"/>
</dbReference>
<dbReference type="InterPro" id="IPR009901">
    <property type="entry name" value="Phage_VT1-Sakai_H0025"/>
</dbReference>
<dbReference type="AlphaFoldDB" id="A0A2A7U795"/>
<evidence type="ECO:0000313" key="3">
    <source>
        <dbReference type="Proteomes" id="UP000219788"/>
    </source>
</evidence>
<dbReference type="OrthoDB" id="6119938at2"/>
<dbReference type="Pfam" id="PF07278">
    <property type="entry name" value="DUF1441"/>
    <property type="match status" value="1"/>
</dbReference>
<feature type="compositionally biased region" description="Acidic residues" evidence="1">
    <location>
        <begin position="163"/>
        <end position="178"/>
    </location>
</feature>
<protein>
    <submittedName>
        <fullName evidence="2">DUF1441 domain-containing protein</fullName>
    </submittedName>
</protein>
<dbReference type="RefSeq" id="WP_035599642.1">
    <property type="nucleotide sequence ID" value="NZ_CP011359.2"/>
</dbReference>
<accession>A0A2A7U795</accession>
<proteinExistence type="predicted"/>